<dbReference type="Proteomes" id="UP001595478">
    <property type="component" value="Unassembled WGS sequence"/>
</dbReference>
<comment type="similarity">
    <text evidence="2">Belongs to the peptidase S49 family.</text>
</comment>
<dbReference type="NCBIfam" id="NF008745">
    <property type="entry name" value="PRK11778.1"/>
    <property type="match status" value="1"/>
</dbReference>
<organism evidence="13 14">
    <name type="scientific">Agaribacter flavus</name>
    <dbReference type="NCBI Taxonomy" id="1902781"/>
    <lineage>
        <taxon>Bacteria</taxon>
        <taxon>Pseudomonadati</taxon>
        <taxon>Pseudomonadota</taxon>
        <taxon>Gammaproteobacteria</taxon>
        <taxon>Alteromonadales</taxon>
        <taxon>Alteromonadaceae</taxon>
        <taxon>Agaribacter</taxon>
    </lineage>
</organism>
<dbReference type="CDD" id="cd07023">
    <property type="entry name" value="S49_Sppa_N_C"/>
    <property type="match status" value="1"/>
</dbReference>
<keyword evidence="14" id="KW-1185">Reference proteome</keyword>
<evidence type="ECO:0000256" key="1">
    <source>
        <dbReference type="ARBA" id="ARBA00004236"/>
    </source>
</evidence>
<dbReference type="GO" id="GO:0008233">
    <property type="term" value="F:peptidase activity"/>
    <property type="evidence" value="ECO:0007669"/>
    <property type="project" value="UniProtKB-KW"/>
</dbReference>
<dbReference type="RefSeq" id="WP_376918265.1">
    <property type="nucleotide sequence ID" value="NZ_JBHRSW010000004.1"/>
</dbReference>
<dbReference type="Gene3D" id="6.20.330.10">
    <property type="match status" value="1"/>
</dbReference>
<keyword evidence="5 10" id="KW-0812">Transmembrane</keyword>
<dbReference type="EMBL" id="JBHRSW010000004">
    <property type="protein sequence ID" value="MFC3120122.1"/>
    <property type="molecule type" value="Genomic_DNA"/>
</dbReference>
<evidence type="ECO:0000313" key="14">
    <source>
        <dbReference type="Proteomes" id="UP001595478"/>
    </source>
</evidence>
<evidence type="ECO:0000313" key="13">
    <source>
        <dbReference type="EMBL" id="MFC3120122.1"/>
    </source>
</evidence>
<evidence type="ECO:0000256" key="6">
    <source>
        <dbReference type="ARBA" id="ARBA00022801"/>
    </source>
</evidence>
<evidence type="ECO:0000259" key="11">
    <source>
        <dbReference type="Pfam" id="PF01343"/>
    </source>
</evidence>
<name>A0ABV7FIL9_9ALTE</name>
<feature type="domain" description="Peptidase S49 N-terminal proteobacteria" evidence="12">
    <location>
        <begin position="2"/>
        <end position="145"/>
    </location>
</feature>
<keyword evidence="3" id="KW-1003">Cell membrane</keyword>
<evidence type="ECO:0000256" key="9">
    <source>
        <dbReference type="ARBA" id="ARBA00023136"/>
    </source>
</evidence>
<dbReference type="Gene3D" id="3.90.226.10">
    <property type="entry name" value="2-enoyl-CoA Hydratase, Chain A, domain 1"/>
    <property type="match status" value="1"/>
</dbReference>
<dbReference type="EC" id="3.4.21.-" evidence="13"/>
<evidence type="ECO:0000256" key="7">
    <source>
        <dbReference type="ARBA" id="ARBA00022825"/>
    </source>
</evidence>
<evidence type="ECO:0000256" key="10">
    <source>
        <dbReference type="SAM" id="Phobius"/>
    </source>
</evidence>
<protein>
    <submittedName>
        <fullName evidence="13">Protease SohB</fullName>
        <ecNumber evidence="13">3.4.21.-</ecNumber>
    </submittedName>
</protein>
<feature type="domain" description="Peptidase S49" evidence="11">
    <location>
        <begin position="149"/>
        <end position="296"/>
    </location>
</feature>
<keyword evidence="6 13" id="KW-0378">Hydrolase</keyword>
<dbReference type="Pfam" id="PF01343">
    <property type="entry name" value="Peptidase_S49"/>
    <property type="match status" value="1"/>
</dbReference>
<dbReference type="PANTHER" id="PTHR42987">
    <property type="entry name" value="PEPTIDASE S49"/>
    <property type="match status" value="1"/>
</dbReference>
<keyword evidence="9 10" id="KW-0472">Membrane</keyword>
<dbReference type="GO" id="GO:0006508">
    <property type="term" value="P:proteolysis"/>
    <property type="evidence" value="ECO:0007669"/>
    <property type="project" value="UniProtKB-KW"/>
</dbReference>
<evidence type="ECO:0000256" key="3">
    <source>
        <dbReference type="ARBA" id="ARBA00022475"/>
    </source>
</evidence>
<reference evidence="14" key="1">
    <citation type="journal article" date="2019" name="Int. J. Syst. Evol. Microbiol.">
        <title>The Global Catalogue of Microorganisms (GCM) 10K type strain sequencing project: providing services to taxonomists for standard genome sequencing and annotation.</title>
        <authorList>
            <consortium name="The Broad Institute Genomics Platform"/>
            <consortium name="The Broad Institute Genome Sequencing Center for Infectious Disease"/>
            <person name="Wu L."/>
            <person name="Ma J."/>
        </authorList>
    </citation>
    <scope>NUCLEOTIDE SEQUENCE [LARGE SCALE GENOMIC DNA]</scope>
    <source>
        <strain evidence="14">KCTC 52473</strain>
    </source>
</reference>
<evidence type="ECO:0000259" key="12">
    <source>
        <dbReference type="Pfam" id="PF08496"/>
    </source>
</evidence>
<accession>A0ABV7FIL9</accession>
<evidence type="ECO:0000256" key="4">
    <source>
        <dbReference type="ARBA" id="ARBA00022670"/>
    </source>
</evidence>
<dbReference type="Pfam" id="PF08496">
    <property type="entry name" value="Peptidase_S49_N"/>
    <property type="match status" value="1"/>
</dbReference>
<evidence type="ECO:0000256" key="2">
    <source>
        <dbReference type="ARBA" id="ARBA00008683"/>
    </source>
</evidence>
<evidence type="ECO:0000256" key="8">
    <source>
        <dbReference type="ARBA" id="ARBA00022989"/>
    </source>
</evidence>
<sequence length="336" mass="37424">MEFLFEYGLFLAKALTLVIAIITVVAVVIGLASKQKQGAGNLVFESISEEFDNIKQHAEQMLLSKEALKKLQKSKKKESKKKDDVEKPNLFVVDFVGSPMAKEVDSLRREITAILCVAKEEDEILVNVESGGGVVHGYGLAASQLQRVKDANIKLTVSIDKVAASGGYMMACVADKVIAAPFAIVGSIGVIAQLPNFNKLLKKNDIDFEMHTAGQFKRTLTMLGENNDEGRAKFKEEIEGVHELFKEHVKTNRESLDLDKVATGEYWYGQKAKELALVDELQTSDDYLLKAHEHYKLFKLKYESKKTLAQKLGLAANVVVDNLSDKVFSLMRYNKF</sequence>
<dbReference type="InterPro" id="IPR047272">
    <property type="entry name" value="S49_SppA_C"/>
</dbReference>
<keyword evidence="4 13" id="KW-0645">Protease</keyword>
<dbReference type="InterPro" id="IPR013703">
    <property type="entry name" value="Peptidase_S49_N_proteobac"/>
</dbReference>
<comment type="subcellular location">
    <subcellularLocation>
        <location evidence="1">Cell membrane</location>
    </subcellularLocation>
</comment>
<proteinExistence type="inferred from homology"/>
<comment type="caution">
    <text evidence="13">The sequence shown here is derived from an EMBL/GenBank/DDBJ whole genome shotgun (WGS) entry which is preliminary data.</text>
</comment>
<gene>
    <name evidence="13" type="primary">sohB</name>
    <name evidence="13" type="ORF">ACFOHL_00640</name>
</gene>
<dbReference type="PANTHER" id="PTHR42987:SF4">
    <property type="entry name" value="PROTEASE SOHB-RELATED"/>
    <property type="match status" value="1"/>
</dbReference>
<dbReference type="SUPFAM" id="SSF52096">
    <property type="entry name" value="ClpP/crotonase"/>
    <property type="match status" value="1"/>
</dbReference>
<feature type="transmembrane region" description="Helical" evidence="10">
    <location>
        <begin position="12"/>
        <end position="32"/>
    </location>
</feature>
<dbReference type="InterPro" id="IPR002142">
    <property type="entry name" value="Peptidase_S49"/>
</dbReference>
<dbReference type="InterPro" id="IPR029045">
    <property type="entry name" value="ClpP/crotonase-like_dom_sf"/>
</dbReference>
<keyword evidence="7" id="KW-0720">Serine protease</keyword>
<keyword evidence="8 10" id="KW-1133">Transmembrane helix</keyword>
<evidence type="ECO:0000256" key="5">
    <source>
        <dbReference type="ARBA" id="ARBA00022692"/>
    </source>
</evidence>